<dbReference type="Pfam" id="PF07727">
    <property type="entry name" value="RVT_2"/>
    <property type="match status" value="1"/>
</dbReference>
<gene>
    <name evidence="5" type="ORF">FSB_LOCUS19365</name>
</gene>
<feature type="region of interest" description="Disordered" evidence="3">
    <location>
        <begin position="218"/>
        <end position="238"/>
    </location>
</feature>
<dbReference type="SMART" id="SM00185">
    <property type="entry name" value="ARM"/>
    <property type="match status" value="2"/>
</dbReference>
<dbReference type="InterPro" id="IPR011989">
    <property type="entry name" value="ARM-like"/>
</dbReference>
<dbReference type="PROSITE" id="PS50176">
    <property type="entry name" value="ARM_REPEAT"/>
    <property type="match status" value="1"/>
</dbReference>
<evidence type="ECO:0000256" key="2">
    <source>
        <dbReference type="PROSITE-ProRule" id="PRU00259"/>
    </source>
</evidence>
<dbReference type="InterPro" id="IPR013103">
    <property type="entry name" value="RVT_2"/>
</dbReference>
<evidence type="ECO:0000259" key="4">
    <source>
        <dbReference type="Pfam" id="PF07727"/>
    </source>
</evidence>
<dbReference type="PANTHER" id="PTHR46976">
    <property type="entry name" value="PROTEIN ARABIDILLO 1"/>
    <property type="match status" value="1"/>
</dbReference>
<accession>A0A2N9FWA5</accession>
<proteinExistence type="predicted"/>
<organism evidence="5">
    <name type="scientific">Fagus sylvatica</name>
    <name type="common">Beechnut</name>
    <dbReference type="NCBI Taxonomy" id="28930"/>
    <lineage>
        <taxon>Eukaryota</taxon>
        <taxon>Viridiplantae</taxon>
        <taxon>Streptophyta</taxon>
        <taxon>Embryophyta</taxon>
        <taxon>Tracheophyta</taxon>
        <taxon>Spermatophyta</taxon>
        <taxon>Magnoliopsida</taxon>
        <taxon>eudicotyledons</taxon>
        <taxon>Gunneridae</taxon>
        <taxon>Pentapetalae</taxon>
        <taxon>rosids</taxon>
        <taxon>fabids</taxon>
        <taxon>Fagales</taxon>
        <taxon>Fagaceae</taxon>
        <taxon>Fagus</taxon>
    </lineage>
</organism>
<evidence type="ECO:0000256" key="3">
    <source>
        <dbReference type="SAM" id="MobiDB-lite"/>
    </source>
</evidence>
<sequence length="659" mass="71803">MECILVAQFQFGLPRSFDHVKSQILVRKDFPSLSDVFNHLRQALLSYSSSDFITYSSDRSALVYTVGGRGNKGCGNRGRGDRDQRGGREYHFLVSMQSQPVASPSIATLVQKGTSTACLTIQEPRVIDSGAIDHMTGSQDGEEDWWQGYKCYSPSFCCHFVSADVTFLESTSYFSSSSSNIDGSSTCLPRVTPLSPIIAPEKPLQVYSCQCSLSSETSSLPADSPQAPTETTPQLCDLPDPDSNSVSIALRKGKDSFISDLISQFVSYAHLSPSLRAFTLSVPSMEEVYMKQPPEFVARGESRKVCRLSKTIYGLKQSPRAWFGKFSEAVVQFGMKHCQYDHYVFSHTSERGKILLIVYVDDEIISDDDKKRITELKAFLQSSFLDSGIGKVTFLLGLGLSRITLRLEVYHKILFFPRSVAIGREGGVAPLIALARSESEDVHETAAGALWNLAFNPGNALRIVEEGGVPALVQLCSSSASKMARFMAALALAYMFDGRMDEFALIGTSSESISKSVSLDGARRMALKHIEAFVLTFSDPHAFAAAAASSAPAALSQVTEGARIQEAGHLRCSKAEIGRFVTMLRNPSSILKACAAFALLQFTIPGGRHAMHHASLMQNTGAARVLRAAAAAATAPLEAKIFARIVLRNLEHHHMEPSL</sequence>
<dbReference type="PANTHER" id="PTHR46976:SF1">
    <property type="entry name" value="PROTEIN ARABIDILLO 1"/>
    <property type="match status" value="1"/>
</dbReference>
<dbReference type="Pfam" id="PF00514">
    <property type="entry name" value="Arm"/>
    <property type="match status" value="2"/>
</dbReference>
<keyword evidence="1" id="KW-0677">Repeat</keyword>
<dbReference type="AlphaFoldDB" id="A0A2N9FWA5"/>
<protein>
    <recommendedName>
        <fullName evidence="4">Reverse transcriptase Ty1/copia-type domain-containing protein</fullName>
    </recommendedName>
</protein>
<dbReference type="EMBL" id="OIVN01001225">
    <property type="protein sequence ID" value="SPC91483.1"/>
    <property type="molecule type" value="Genomic_DNA"/>
</dbReference>
<evidence type="ECO:0000256" key="1">
    <source>
        <dbReference type="ARBA" id="ARBA00022737"/>
    </source>
</evidence>
<dbReference type="InterPro" id="IPR016024">
    <property type="entry name" value="ARM-type_fold"/>
</dbReference>
<reference evidence="5" key="1">
    <citation type="submission" date="2018-02" db="EMBL/GenBank/DDBJ databases">
        <authorList>
            <person name="Cohen D.B."/>
            <person name="Kent A.D."/>
        </authorList>
    </citation>
    <scope>NUCLEOTIDE SEQUENCE</scope>
</reference>
<dbReference type="InterPro" id="IPR000225">
    <property type="entry name" value="Armadillo"/>
</dbReference>
<name>A0A2N9FWA5_FAGSY</name>
<feature type="repeat" description="ARM" evidence="2">
    <location>
        <begin position="426"/>
        <end position="468"/>
    </location>
</feature>
<dbReference type="Gene3D" id="1.25.10.10">
    <property type="entry name" value="Leucine-rich Repeat Variant"/>
    <property type="match status" value="1"/>
</dbReference>
<dbReference type="SUPFAM" id="SSF48371">
    <property type="entry name" value="ARM repeat"/>
    <property type="match status" value="1"/>
</dbReference>
<evidence type="ECO:0000313" key="5">
    <source>
        <dbReference type="EMBL" id="SPC91483.1"/>
    </source>
</evidence>
<feature type="domain" description="Reverse transcriptase Ty1/copia-type" evidence="4">
    <location>
        <begin position="285"/>
        <end position="404"/>
    </location>
</feature>